<reference evidence="1" key="2">
    <citation type="submission" date="2020-11" db="EMBL/GenBank/DDBJ databases">
        <authorList>
            <person name="McCartney M.A."/>
            <person name="Auch B."/>
            <person name="Kono T."/>
            <person name="Mallez S."/>
            <person name="Becker A."/>
            <person name="Gohl D.M."/>
            <person name="Silverstein K.A.T."/>
            <person name="Koren S."/>
            <person name="Bechman K.B."/>
            <person name="Herman A."/>
            <person name="Abrahante J.E."/>
            <person name="Garbe J."/>
        </authorList>
    </citation>
    <scope>NUCLEOTIDE SEQUENCE</scope>
    <source>
        <strain evidence="1">Duluth1</strain>
        <tissue evidence="1">Whole animal</tissue>
    </source>
</reference>
<name>A0A9D4BT45_DREPO</name>
<protein>
    <submittedName>
        <fullName evidence="1">Uncharacterized protein</fullName>
    </submittedName>
</protein>
<gene>
    <name evidence="1" type="ORF">DPMN_066744</name>
</gene>
<evidence type="ECO:0000313" key="2">
    <source>
        <dbReference type="Proteomes" id="UP000828390"/>
    </source>
</evidence>
<organism evidence="1 2">
    <name type="scientific">Dreissena polymorpha</name>
    <name type="common">Zebra mussel</name>
    <name type="synonym">Mytilus polymorpha</name>
    <dbReference type="NCBI Taxonomy" id="45954"/>
    <lineage>
        <taxon>Eukaryota</taxon>
        <taxon>Metazoa</taxon>
        <taxon>Spiralia</taxon>
        <taxon>Lophotrochozoa</taxon>
        <taxon>Mollusca</taxon>
        <taxon>Bivalvia</taxon>
        <taxon>Autobranchia</taxon>
        <taxon>Heteroconchia</taxon>
        <taxon>Euheterodonta</taxon>
        <taxon>Imparidentia</taxon>
        <taxon>Neoheterodontei</taxon>
        <taxon>Myida</taxon>
        <taxon>Dreissenoidea</taxon>
        <taxon>Dreissenidae</taxon>
        <taxon>Dreissena</taxon>
    </lineage>
</organism>
<accession>A0A9D4BT45</accession>
<evidence type="ECO:0000313" key="1">
    <source>
        <dbReference type="EMBL" id="KAH3707342.1"/>
    </source>
</evidence>
<proteinExistence type="predicted"/>
<dbReference type="EMBL" id="JAIWYP010000014">
    <property type="protein sequence ID" value="KAH3707342.1"/>
    <property type="molecule type" value="Genomic_DNA"/>
</dbReference>
<sequence length="50" mass="5919">MNCNNLVKLYRAFMIRAKKEVNFIASRKCLDKLQASETYLKENPVKDRVQ</sequence>
<keyword evidence="2" id="KW-1185">Reference proteome</keyword>
<reference evidence="1" key="1">
    <citation type="journal article" date="2019" name="bioRxiv">
        <title>The Genome of the Zebra Mussel, Dreissena polymorpha: A Resource for Invasive Species Research.</title>
        <authorList>
            <person name="McCartney M.A."/>
            <person name="Auch B."/>
            <person name="Kono T."/>
            <person name="Mallez S."/>
            <person name="Zhang Y."/>
            <person name="Obille A."/>
            <person name="Becker A."/>
            <person name="Abrahante J.E."/>
            <person name="Garbe J."/>
            <person name="Badalamenti J.P."/>
            <person name="Herman A."/>
            <person name="Mangelson H."/>
            <person name="Liachko I."/>
            <person name="Sullivan S."/>
            <person name="Sone E.D."/>
            <person name="Koren S."/>
            <person name="Silverstein K.A.T."/>
            <person name="Beckman K.B."/>
            <person name="Gohl D.M."/>
        </authorList>
    </citation>
    <scope>NUCLEOTIDE SEQUENCE</scope>
    <source>
        <strain evidence="1">Duluth1</strain>
        <tissue evidence="1">Whole animal</tissue>
    </source>
</reference>
<dbReference type="Proteomes" id="UP000828390">
    <property type="component" value="Unassembled WGS sequence"/>
</dbReference>
<dbReference type="AlphaFoldDB" id="A0A9D4BT45"/>
<comment type="caution">
    <text evidence="1">The sequence shown here is derived from an EMBL/GenBank/DDBJ whole genome shotgun (WGS) entry which is preliminary data.</text>
</comment>